<gene>
    <name evidence="1" type="ORF">EXIGLDRAFT_722622</name>
</gene>
<evidence type="ECO:0000313" key="1">
    <source>
        <dbReference type="EMBL" id="KZV88513.1"/>
    </source>
</evidence>
<sequence length="66" mass="6878">MFRAIPICTIPVSFHSKVANDATAQAATVLHNNGAPGVPSNWALSLRTGREGTRLTQGNCGTADRG</sequence>
<protein>
    <submittedName>
        <fullName evidence="1">Uncharacterized protein</fullName>
    </submittedName>
</protein>
<dbReference type="InParanoid" id="A0A165F7B9"/>
<reference evidence="1 2" key="1">
    <citation type="journal article" date="2016" name="Mol. Biol. Evol.">
        <title>Comparative Genomics of Early-Diverging Mushroom-Forming Fungi Provides Insights into the Origins of Lignocellulose Decay Capabilities.</title>
        <authorList>
            <person name="Nagy L.G."/>
            <person name="Riley R."/>
            <person name="Tritt A."/>
            <person name="Adam C."/>
            <person name="Daum C."/>
            <person name="Floudas D."/>
            <person name="Sun H."/>
            <person name="Yadav J.S."/>
            <person name="Pangilinan J."/>
            <person name="Larsson K.H."/>
            <person name="Matsuura K."/>
            <person name="Barry K."/>
            <person name="Labutti K."/>
            <person name="Kuo R."/>
            <person name="Ohm R.A."/>
            <person name="Bhattacharya S.S."/>
            <person name="Shirouzu T."/>
            <person name="Yoshinaga Y."/>
            <person name="Martin F.M."/>
            <person name="Grigoriev I.V."/>
            <person name="Hibbett D.S."/>
        </authorList>
    </citation>
    <scope>NUCLEOTIDE SEQUENCE [LARGE SCALE GENOMIC DNA]</scope>
    <source>
        <strain evidence="1 2">HHB12029</strain>
    </source>
</reference>
<organism evidence="1 2">
    <name type="scientific">Exidia glandulosa HHB12029</name>
    <dbReference type="NCBI Taxonomy" id="1314781"/>
    <lineage>
        <taxon>Eukaryota</taxon>
        <taxon>Fungi</taxon>
        <taxon>Dikarya</taxon>
        <taxon>Basidiomycota</taxon>
        <taxon>Agaricomycotina</taxon>
        <taxon>Agaricomycetes</taxon>
        <taxon>Auriculariales</taxon>
        <taxon>Exidiaceae</taxon>
        <taxon>Exidia</taxon>
    </lineage>
</organism>
<dbReference type="Proteomes" id="UP000077266">
    <property type="component" value="Unassembled WGS sequence"/>
</dbReference>
<dbReference type="AlphaFoldDB" id="A0A165F7B9"/>
<name>A0A165F7B9_EXIGL</name>
<dbReference type="EMBL" id="KV426098">
    <property type="protein sequence ID" value="KZV88513.1"/>
    <property type="molecule type" value="Genomic_DNA"/>
</dbReference>
<keyword evidence="2" id="KW-1185">Reference proteome</keyword>
<evidence type="ECO:0000313" key="2">
    <source>
        <dbReference type="Proteomes" id="UP000077266"/>
    </source>
</evidence>
<accession>A0A165F7B9</accession>
<proteinExistence type="predicted"/>